<dbReference type="CDD" id="cd15845">
    <property type="entry name" value="SNARE_syntaxin16"/>
    <property type="match status" value="1"/>
</dbReference>
<evidence type="ECO:0000256" key="1">
    <source>
        <dbReference type="ARBA" id="ARBA00004409"/>
    </source>
</evidence>
<reference evidence="12 13" key="1">
    <citation type="submission" date="2016-09" db="EMBL/GenBank/DDBJ databases">
        <title>Extensive genetic diversity and differential bi-allelic expression allows diatom success in the polar Southern Ocean.</title>
        <authorList>
            <consortium name="DOE Joint Genome Institute"/>
            <person name="Mock T."/>
            <person name="Otillar R.P."/>
            <person name="Strauss J."/>
            <person name="Dupont C."/>
            <person name="Frickenhaus S."/>
            <person name="Maumus F."/>
            <person name="Mcmullan M."/>
            <person name="Sanges R."/>
            <person name="Schmutz J."/>
            <person name="Toseland A."/>
            <person name="Valas R."/>
            <person name="Veluchamy A."/>
            <person name="Ward B.J."/>
            <person name="Allen A."/>
            <person name="Barry K."/>
            <person name="Falciatore A."/>
            <person name="Ferrante M."/>
            <person name="Fortunato A.E."/>
            <person name="Gloeckner G."/>
            <person name="Gruber A."/>
            <person name="Hipkin R."/>
            <person name="Janech M."/>
            <person name="Kroth P."/>
            <person name="Leese F."/>
            <person name="Lindquist E."/>
            <person name="Lyon B.R."/>
            <person name="Martin J."/>
            <person name="Mayer C."/>
            <person name="Parker M."/>
            <person name="Quesneville H."/>
            <person name="Raymond J."/>
            <person name="Uhlig C."/>
            <person name="Valentin K.U."/>
            <person name="Worden A.Z."/>
            <person name="Armbrust E.V."/>
            <person name="Bowler C."/>
            <person name="Green B."/>
            <person name="Moulton V."/>
            <person name="Van Oosterhout C."/>
            <person name="Grigoriev I."/>
        </authorList>
    </citation>
    <scope>NUCLEOTIDE SEQUENCE [LARGE SCALE GENOMIC DNA]</scope>
    <source>
        <strain evidence="12 13">CCMP1102</strain>
    </source>
</reference>
<sequence length="265" mass="29919">MTNLNNNNTKQKQPTWVVDVDQVKLILQDIRRLMEDLRSLHASRVGSVFGKDLDDMEIRIETMTRDVTDKFRRAERILKQVGTATRRAGGEEAAIGANIQRSLAKQLQELSVDFRQSQRKYLAEVRAQKSGFDITGATSNDHFAGIDLSTEEGGFFTTQQVQVVDDLQEAIGSRDQEISKIAQSIEELGTIFKELAVLVIDQGTILDRIDYNMEAVVESTKTGVTQLERAEKAQKNARPMKCIFCLVITIFILLVILVLKQKYLK</sequence>
<evidence type="ECO:0000256" key="8">
    <source>
        <dbReference type="ARBA" id="ARBA00023054"/>
    </source>
</evidence>
<dbReference type="PROSITE" id="PS50192">
    <property type="entry name" value="T_SNARE"/>
    <property type="match status" value="1"/>
</dbReference>
<dbReference type="GO" id="GO:0000139">
    <property type="term" value="C:Golgi membrane"/>
    <property type="evidence" value="ECO:0007669"/>
    <property type="project" value="UniProtKB-SubCell"/>
</dbReference>
<dbReference type="GO" id="GO:0048278">
    <property type="term" value="P:vesicle docking"/>
    <property type="evidence" value="ECO:0007669"/>
    <property type="project" value="TreeGrafter"/>
</dbReference>
<dbReference type="SUPFAM" id="SSF47661">
    <property type="entry name" value="t-snare proteins"/>
    <property type="match status" value="1"/>
</dbReference>
<dbReference type="Gene3D" id="1.20.58.70">
    <property type="match status" value="1"/>
</dbReference>
<organism evidence="12 13">
    <name type="scientific">Fragilariopsis cylindrus CCMP1102</name>
    <dbReference type="NCBI Taxonomy" id="635003"/>
    <lineage>
        <taxon>Eukaryota</taxon>
        <taxon>Sar</taxon>
        <taxon>Stramenopiles</taxon>
        <taxon>Ochrophyta</taxon>
        <taxon>Bacillariophyta</taxon>
        <taxon>Bacillariophyceae</taxon>
        <taxon>Bacillariophycidae</taxon>
        <taxon>Bacillariales</taxon>
        <taxon>Bacillariaceae</taxon>
        <taxon>Fragilariopsis</taxon>
    </lineage>
</organism>
<dbReference type="OrthoDB" id="10251371at2759"/>
<evidence type="ECO:0000256" key="2">
    <source>
        <dbReference type="ARBA" id="ARBA00009063"/>
    </source>
</evidence>
<dbReference type="GO" id="GO:0031201">
    <property type="term" value="C:SNARE complex"/>
    <property type="evidence" value="ECO:0007669"/>
    <property type="project" value="TreeGrafter"/>
</dbReference>
<dbReference type="Pfam" id="PF05739">
    <property type="entry name" value="SNARE"/>
    <property type="match status" value="1"/>
</dbReference>
<dbReference type="InParanoid" id="A0A1E7FHT6"/>
<gene>
    <name evidence="12" type="ORF">FRACYDRAFT_184200</name>
</gene>
<dbReference type="GO" id="GO:0005484">
    <property type="term" value="F:SNAP receptor activity"/>
    <property type="evidence" value="ECO:0007669"/>
    <property type="project" value="InterPro"/>
</dbReference>
<keyword evidence="4 10" id="KW-0812">Transmembrane</keyword>
<dbReference type="GO" id="GO:0006906">
    <property type="term" value="P:vesicle fusion"/>
    <property type="evidence" value="ECO:0007669"/>
    <property type="project" value="TreeGrafter"/>
</dbReference>
<dbReference type="FunCoup" id="A0A1E7FHT6">
    <property type="interactions" value="229"/>
</dbReference>
<evidence type="ECO:0000256" key="6">
    <source>
        <dbReference type="ARBA" id="ARBA00022989"/>
    </source>
</evidence>
<comment type="subcellular location">
    <subcellularLocation>
        <location evidence="1">Golgi apparatus membrane</location>
        <topology evidence="1">Single-pass type IV membrane protein</topology>
    </subcellularLocation>
</comment>
<dbReference type="InterPro" id="IPR010989">
    <property type="entry name" value="SNARE"/>
</dbReference>
<dbReference type="KEGG" id="fcy:FRACYDRAFT_184200"/>
<name>A0A1E7FHT6_9STRA</name>
<dbReference type="AlphaFoldDB" id="A0A1E7FHT6"/>
<dbReference type="PANTHER" id="PTHR19957:SF83">
    <property type="entry name" value="SYNTAXIN-16"/>
    <property type="match status" value="1"/>
</dbReference>
<dbReference type="EMBL" id="KV784357">
    <property type="protein sequence ID" value="OEU17684.1"/>
    <property type="molecule type" value="Genomic_DNA"/>
</dbReference>
<evidence type="ECO:0000256" key="4">
    <source>
        <dbReference type="ARBA" id="ARBA00022692"/>
    </source>
</evidence>
<evidence type="ECO:0000256" key="3">
    <source>
        <dbReference type="ARBA" id="ARBA00022448"/>
    </source>
</evidence>
<feature type="domain" description="T-SNARE coiled-coil homology" evidence="11">
    <location>
        <begin position="168"/>
        <end position="230"/>
    </location>
</feature>
<evidence type="ECO:0000256" key="7">
    <source>
        <dbReference type="ARBA" id="ARBA00023034"/>
    </source>
</evidence>
<dbReference type="PROSITE" id="PS00914">
    <property type="entry name" value="SYNTAXIN"/>
    <property type="match status" value="1"/>
</dbReference>
<comment type="similarity">
    <text evidence="2">Belongs to the syntaxin family.</text>
</comment>
<dbReference type="Proteomes" id="UP000095751">
    <property type="component" value="Unassembled WGS sequence"/>
</dbReference>
<keyword evidence="13" id="KW-1185">Reference proteome</keyword>
<keyword evidence="5" id="KW-0653">Protein transport</keyword>
<keyword evidence="6 10" id="KW-1133">Transmembrane helix</keyword>
<evidence type="ECO:0000259" key="11">
    <source>
        <dbReference type="PROSITE" id="PS50192"/>
    </source>
</evidence>
<dbReference type="InterPro" id="IPR006012">
    <property type="entry name" value="Syntaxin/epimorphin_CS"/>
</dbReference>
<evidence type="ECO:0000313" key="12">
    <source>
        <dbReference type="EMBL" id="OEU17684.1"/>
    </source>
</evidence>
<evidence type="ECO:0000256" key="9">
    <source>
        <dbReference type="ARBA" id="ARBA00023136"/>
    </source>
</evidence>
<feature type="transmembrane region" description="Helical" evidence="10">
    <location>
        <begin position="242"/>
        <end position="259"/>
    </location>
</feature>
<evidence type="ECO:0000256" key="5">
    <source>
        <dbReference type="ARBA" id="ARBA00022927"/>
    </source>
</evidence>
<keyword evidence="9 10" id="KW-0472">Membrane</keyword>
<dbReference type="GO" id="GO:0000149">
    <property type="term" value="F:SNARE binding"/>
    <property type="evidence" value="ECO:0007669"/>
    <property type="project" value="TreeGrafter"/>
</dbReference>
<dbReference type="GO" id="GO:0006886">
    <property type="term" value="P:intracellular protein transport"/>
    <property type="evidence" value="ECO:0007669"/>
    <property type="project" value="InterPro"/>
</dbReference>
<proteinExistence type="inferred from homology"/>
<accession>A0A1E7FHT6</accession>
<keyword evidence="7" id="KW-0333">Golgi apparatus</keyword>
<dbReference type="InterPro" id="IPR045242">
    <property type="entry name" value="Syntaxin"/>
</dbReference>
<dbReference type="InterPro" id="IPR000727">
    <property type="entry name" value="T_SNARE_dom"/>
</dbReference>
<keyword evidence="8" id="KW-0175">Coiled coil</keyword>
<dbReference type="SMART" id="SM00397">
    <property type="entry name" value="t_SNARE"/>
    <property type="match status" value="1"/>
</dbReference>
<protein>
    <submittedName>
        <fullName evidence="12">t-SNARE</fullName>
    </submittedName>
</protein>
<evidence type="ECO:0000256" key="10">
    <source>
        <dbReference type="SAM" id="Phobius"/>
    </source>
</evidence>
<evidence type="ECO:0000313" key="13">
    <source>
        <dbReference type="Proteomes" id="UP000095751"/>
    </source>
</evidence>
<keyword evidence="3" id="KW-0813">Transport</keyword>
<dbReference type="PANTHER" id="PTHR19957">
    <property type="entry name" value="SYNTAXIN"/>
    <property type="match status" value="1"/>
</dbReference>